<dbReference type="PIRSF" id="PIRSF006648">
    <property type="entry name" value="DrrB"/>
    <property type="match status" value="1"/>
</dbReference>
<feature type="transmembrane region" description="Helical" evidence="6">
    <location>
        <begin position="35"/>
        <end position="57"/>
    </location>
</feature>
<dbReference type="Proteomes" id="UP000463857">
    <property type="component" value="Chromosome"/>
</dbReference>
<dbReference type="InterPro" id="IPR047817">
    <property type="entry name" value="ABC2_TM_bact-type"/>
</dbReference>
<keyword evidence="6" id="KW-0813">Transport</keyword>
<dbReference type="InterPro" id="IPR013525">
    <property type="entry name" value="ABC2_TM"/>
</dbReference>
<sequence length="277" mass="29850">MSTQVMAEPPLRGAGGAYSVFQQAMLRYRRYWKSTVVVSLLTPLFYLLALGVGLGTLVDSRGGVQTLGVSYLAFVAPAMIAVTGMQIGASEATFPILGGFQWDKVFFAMHATPLTPVQLVRGLIAFVAARVATACIVFYLIVAAFGAALTWQSIAVIPLATYGALAICVPIMVLSTVIEKDGAFNFVFRFLIVPMMLFSGTFYPIEELPQWGQVVAWITPLWHTNELVRWAALGPLPGTSVGELSAGMVGVHLGYLTALLIAGYLLLRRGSARRLIT</sequence>
<dbReference type="KEGG" id="eke:EK0264_03100"/>
<keyword evidence="2 6" id="KW-0812">Transmembrane</keyword>
<name>A0A7L4YKG4_9ACTN</name>
<evidence type="ECO:0000259" key="7">
    <source>
        <dbReference type="PROSITE" id="PS51012"/>
    </source>
</evidence>
<dbReference type="InterPro" id="IPR051784">
    <property type="entry name" value="Nod_factor_ABC_transporter"/>
</dbReference>
<keyword evidence="5" id="KW-0046">Antibiotic resistance</keyword>
<comment type="subcellular location">
    <subcellularLocation>
        <location evidence="6">Cell membrane</location>
        <topology evidence="6">Multi-pass membrane protein</topology>
    </subcellularLocation>
    <subcellularLocation>
        <location evidence="1">Membrane</location>
        <topology evidence="1">Multi-pass membrane protein</topology>
    </subcellularLocation>
</comment>
<keyword evidence="3 6" id="KW-1133">Transmembrane helix</keyword>
<dbReference type="EMBL" id="CP047156">
    <property type="protein sequence ID" value="QHB99372.1"/>
    <property type="molecule type" value="Genomic_DNA"/>
</dbReference>
<gene>
    <name evidence="8" type="ORF">EK0264_03100</name>
</gene>
<dbReference type="RefSeq" id="WP_159542773.1">
    <property type="nucleotide sequence ID" value="NZ_CP047156.1"/>
</dbReference>
<dbReference type="InterPro" id="IPR000412">
    <property type="entry name" value="ABC_2_transport"/>
</dbReference>
<proteinExistence type="inferred from homology"/>
<evidence type="ECO:0000256" key="1">
    <source>
        <dbReference type="ARBA" id="ARBA00004141"/>
    </source>
</evidence>
<feature type="domain" description="ABC transmembrane type-2" evidence="7">
    <location>
        <begin position="34"/>
        <end position="270"/>
    </location>
</feature>
<dbReference type="OrthoDB" id="9778589at2"/>
<evidence type="ECO:0000256" key="6">
    <source>
        <dbReference type="RuleBase" id="RU361157"/>
    </source>
</evidence>
<keyword evidence="6" id="KW-1003">Cell membrane</keyword>
<reference evidence="8 9" key="1">
    <citation type="journal article" date="2018" name="Int. J. Syst. Evol. Microbiol.">
        <title>Epidermidibacterium keratini gen. nov., sp. nov., a member of the family Sporichthyaceae, isolated from keratin epidermis.</title>
        <authorList>
            <person name="Lee D.G."/>
            <person name="Trujillo M.E."/>
            <person name="Kang S."/>
            <person name="Nam J.J."/>
            <person name="Kim Y.J."/>
        </authorList>
    </citation>
    <scope>NUCLEOTIDE SEQUENCE [LARGE SCALE GENOMIC DNA]</scope>
    <source>
        <strain evidence="8 9">EPI-7</strain>
    </source>
</reference>
<protein>
    <recommendedName>
        <fullName evidence="6">Transport permease protein</fullName>
    </recommendedName>
</protein>
<evidence type="ECO:0000313" key="8">
    <source>
        <dbReference type="EMBL" id="QHB99372.1"/>
    </source>
</evidence>
<keyword evidence="4 6" id="KW-0472">Membrane</keyword>
<dbReference type="GO" id="GO:0140359">
    <property type="term" value="F:ABC-type transporter activity"/>
    <property type="evidence" value="ECO:0007669"/>
    <property type="project" value="InterPro"/>
</dbReference>
<dbReference type="Pfam" id="PF01061">
    <property type="entry name" value="ABC2_membrane"/>
    <property type="match status" value="1"/>
</dbReference>
<evidence type="ECO:0000313" key="9">
    <source>
        <dbReference type="Proteomes" id="UP000463857"/>
    </source>
</evidence>
<feature type="transmembrane region" description="Helical" evidence="6">
    <location>
        <begin position="123"/>
        <end position="148"/>
    </location>
</feature>
<evidence type="ECO:0000256" key="5">
    <source>
        <dbReference type="ARBA" id="ARBA00023251"/>
    </source>
</evidence>
<evidence type="ECO:0000256" key="2">
    <source>
        <dbReference type="ARBA" id="ARBA00022692"/>
    </source>
</evidence>
<evidence type="ECO:0000256" key="3">
    <source>
        <dbReference type="ARBA" id="ARBA00022989"/>
    </source>
</evidence>
<dbReference type="PROSITE" id="PS51012">
    <property type="entry name" value="ABC_TM2"/>
    <property type="match status" value="1"/>
</dbReference>
<dbReference type="GO" id="GO:0046677">
    <property type="term" value="P:response to antibiotic"/>
    <property type="evidence" value="ECO:0007669"/>
    <property type="project" value="UniProtKB-KW"/>
</dbReference>
<comment type="similarity">
    <text evidence="6">Belongs to the ABC-2 integral membrane protein family.</text>
</comment>
<dbReference type="PANTHER" id="PTHR43229">
    <property type="entry name" value="NODULATION PROTEIN J"/>
    <property type="match status" value="1"/>
</dbReference>
<dbReference type="InParanoid" id="A0A7L4YKG4"/>
<feature type="transmembrane region" description="Helical" evidence="6">
    <location>
        <begin position="154"/>
        <end position="174"/>
    </location>
</feature>
<feature type="transmembrane region" description="Helical" evidence="6">
    <location>
        <begin position="244"/>
        <end position="267"/>
    </location>
</feature>
<dbReference type="GO" id="GO:0043190">
    <property type="term" value="C:ATP-binding cassette (ABC) transporter complex"/>
    <property type="evidence" value="ECO:0007669"/>
    <property type="project" value="InterPro"/>
</dbReference>
<accession>A0A7L4YKG4</accession>
<organism evidence="8 9">
    <name type="scientific">Epidermidibacterium keratini</name>
    <dbReference type="NCBI Taxonomy" id="1891644"/>
    <lineage>
        <taxon>Bacteria</taxon>
        <taxon>Bacillati</taxon>
        <taxon>Actinomycetota</taxon>
        <taxon>Actinomycetes</taxon>
        <taxon>Sporichthyales</taxon>
        <taxon>Sporichthyaceae</taxon>
        <taxon>Epidermidibacterium</taxon>
    </lineage>
</organism>
<keyword evidence="9" id="KW-1185">Reference proteome</keyword>
<dbReference type="PANTHER" id="PTHR43229:SF2">
    <property type="entry name" value="NODULATION PROTEIN J"/>
    <property type="match status" value="1"/>
</dbReference>
<feature type="transmembrane region" description="Helical" evidence="6">
    <location>
        <begin position="186"/>
        <end position="205"/>
    </location>
</feature>
<feature type="transmembrane region" description="Helical" evidence="6">
    <location>
        <begin position="69"/>
        <end position="89"/>
    </location>
</feature>
<dbReference type="AlphaFoldDB" id="A0A7L4YKG4"/>
<evidence type="ECO:0000256" key="4">
    <source>
        <dbReference type="ARBA" id="ARBA00023136"/>
    </source>
</evidence>
<dbReference type="PRINTS" id="PR00164">
    <property type="entry name" value="ABC2TRNSPORT"/>
</dbReference>